<keyword evidence="1" id="KW-0472">Membrane</keyword>
<keyword evidence="1" id="KW-1133">Transmembrane helix</keyword>
<evidence type="ECO:0000256" key="1">
    <source>
        <dbReference type="SAM" id="Phobius"/>
    </source>
</evidence>
<evidence type="ECO:0000313" key="3">
    <source>
        <dbReference type="WBParaSite" id="nRc.2.0.1.t36444-RA"/>
    </source>
</evidence>
<organism evidence="2 3">
    <name type="scientific">Romanomermis culicivorax</name>
    <name type="common">Nematode worm</name>
    <dbReference type="NCBI Taxonomy" id="13658"/>
    <lineage>
        <taxon>Eukaryota</taxon>
        <taxon>Metazoa</taxon>
        <taxon>Ecdysozoa</taxon>
        <taxon>Nematoda</taxon>
        <taxon>Enoplea</taxon>
        <taxon>Dorylaimia</taxon>
        <taxon>Mermithida</taxon>
        <taxon>Mermithoidea</taxon>
        <taxon>Mermithidae</taxon>
        <taxon>Romanomermis</taxon>
    </lineage>
</organism>
<protein>
    <submittedName>
        <fullName evidence="3">Uncharacterized protein</fullName>
    </submittedName>
</protein>
<name>A0A915KET1_ROMCU</name>
<dbReference type="WBParaSite" id="nRc.2.0.1.t36444-RA">
    <property type="protein sequence ID" value="nRc.2.0.1.t36444-RA"/>
    <property type="gene ID" value="nRc.2.0.1.g36444"/>
</dbReference>
<sequence>MAGNDSIKKLHVKTNRSLQARTIKYQLSMEDFMRGCRKTRMLKMLATKPNVIIGNITVTLAWLLTP</sequence>
<proteinExistence type="predicted"/>
<accession>A0A915KET1</accession>
<dbReference type="AlphaFoldDB" id="A0A915KET1"/>
<dbReference type="Proteomes" id="UP000887565">
    <property type="component" value="Unplaced"/>
</dbReference>
<evidence type="ECO:0000313" key="2">
    <source>
        <dbReference type="Proteomes" id="UP000887565"/>
    </source>
</evidence>
<feature type="transmembrane region" description="Helical" evidence="1">
    <location>
        <begin position="45"/>
        <end position="64"/>
    </location>
</feature>
<reference evidence="3" key="1">
    <citation type="submission" date="2022-11" db="UniProtKB">
        <authorList>
            <consortium name="WormBaseParasite"/>
        </authorList>
    </citation>
    <scope>IDENTIFICATION</scope>
</reference>
<keyword evidence="1" id="KW-0812">Transmembrane</keyword>
<keyword evidence="2" id="KW-1185">Reference proteome</keyword>